<protein>
    <submittedName>
        <fullName evidence="1">Uncharacterized protein</fullName>
    </submittedName>
</protein>
<dbReference type="Proteomes" id="UP000830835">
    <property type="component" value="Unassembled WGS sequence"/>
</dbReference>
<reference evidence="1" key="1">
    <citation type="submission" date="2021-02" db="EMBL/GenBank/DDBJ databases">
        <title>The CRISPR/cas machinery reduction and long-range gene transfer in the hot spring cyanobacterium Synechococcus.</title>
        <authorList>
            <person name="Dvorak P."/>
            <person name="Jahodarova E."/>
            <person name="Hasler P."/>
            <person name="Poulickova A."/>
        </authorList>
    </citation>
    <scope>NUCLEOTIDE SEQUENCE</scope>
    <source>
        <strain evidence="1">Rupite</strain>
    </source>
</reference>
<evidence type="ECO:0000313" key="1">
    <source>
        <dbReference type="EMBL" id="MCJ2543951.1"/>
    </source>
</evidence>
<dbReference type="Gene3D" id="3.40.50.300">
    <property type="entry name" value="P-loop containing nucleotide triphosphate hydrolases"/>
    <property type="match status" value="1"/>
</dbReference>
<organism evidence="1 2">
    <name type="scientific">Thermostichus vulcanus str. 'Rupite'</name>
    <dbReference type="NCBI Taxonomy" id="2813851"/>
    <lineage>
        <taxon>Bacteria</taxon>
        <taxon>Bacillati</taxon>
        <taxon>Cyanobacteriota</taxon>
        <taxon>Cyanophyceae</taxon>
        <taxon>Thermostichales</taxon>
        <taxon>Thermostichaceae</taxon>
        <taxon>Thermostichus</taxon>
    </lineage>
</organism>
<gene>
    <name evidence="1" type="ORF">JX360_13740</name>
</gene>
<dbReference type="RefSeq" id="WP_244352066.1">
    <property type="nucleotide sequence ID" value="NZ_JAFIRA010000041.1"/>
</dbReference>
<accession>A0ABT0CDT8</accession>
<evidence type="ECO:0000313" key="2">
    <source>
        <dbReference type="Proteomes" id="UP000830835"/>
    </source>
</evidence>
<comment type="caution">
    <text evidence="1">The sequence shown here is derived from an EMBL/GenBank/DDBJ whole genome shotgun (WGS) entry which is preliminary data.</text>
</comment>
<proteinExistence type="predicted"/>
<dbReference type="EMBL" id="JAFIRA010000041">
    <property type="protein sequence ID" value="MCJ2543951.1"/>
    <property type="molecule type" value="Genomic_DNA"/>
</dbReference>
<keyword evidence="2" id="KW-1185">Reference proteome</keyword>
<dbReference type="InterPro" id="IPR027417">
    <property type="entry name" value="P-loop_NTPase"/>
</dbReference>
<sequence>MSDESRQLSKAAFNRDPHKDPLRILIATDAAREGVNLQNYCSDLFQDPSQPARTREPV</sequence>
<name>A0ABT0CDT8_THEVL</name>